<protein>
    <submittedName>
        <fullName evidence="2">ABC transporter substrate-binding protein</fullName>
    </submittedName>
</protein>
<dbReference type="SUPFAM" id="SSF140683">
    <property type="entry name" value="SP0561-like"/>
    <property type="match status" value="1"/>
</dbReference>
<dbReference type="EMBL" id="JAPDPI010000018">
    <property type="protein sequence ID" value="MCW3806017.1"/>
    <property type="molecule type" value="Genomic_DNA"/>
</dbReference>
<dbReference type="Gene3D" id="3.40.190.10">
    <property type="entry name" value="Periplasmic binding protein-like II"/>
    <property type="match status" value="2"/>
</dbReference>
<sequence>MITGKENLVQIAEMDDPIMEFLNKNGLGKYFMPDHLKKIGRFTRLETVLKSNKIDVDSFVESLNRFEQAGKSDPELLPAESLHFVAMLPCGLRNPFKEHSESFFEQKEDEFGYLNYLIEGNVNHELSYYPLLESINDVSELPDIIMASDINNFFHRPFVDKFISTNHFEACTPYIFNSYLEKEGYSDPDNNYTMYTANMLVMVVDKEKLGDRKVPEVWSDLLKPEFENDIIMRGEDDFFCNAVMLPFYKDKGMDAIKILARNIKSGMHPAEMVKLVGSGKKEGAAIYIMPWFFSKRIKGDKADVVWPQDGAIASPVFLLIKRGKAMQHMALLEYLFSKETGQLINSRFFPGVHPDVANDSFPDMVKWLGWDFLKSHDIGKLKDEIREAFLKVWETKSLNI</sequence>
<accession>A0AAE3SJX3</accession>
<comment type="caution">
    <text evidence="2">The sequence shown here is derived from an EMBL/GenBank/DDBJ whole genome shotgun (WGS) entry which is preliminary data.</text>
</comment>
<reference evidence="2" key="1">
    <citation type="submission" date="2022-10" db="EMBL/GenBank/DDBJ databases">
        <authorList>
            <person name="Yu W.X."/>
        </authorList>
    </citation>
    <scope>NUCLEOTIDE SEQUENCE</scope>
    <source>
        <strain evidence="2">D04</strain>
    </source>
</reference>
<evidence type="ECO:0000313" key="3">
    <source>
        <dbReference type="Proteomes" id="UP001207408"/>
    </source>
</evidence>
<keyword evidence="3" id="KW-1185">Reference proteome</keyword>
<gene>
    <name evidence="2" type="ORF">OM074_10290</name>
</gene>
<dbReference type="SUPFAM" id="SSF53850">
    <property type="entry name" value="Periplasmic binding protein-like II"/>
    <property type="match status" value="1"/>
</dbReference>
<proteinExistence type="predicted"/>
<evidence type="ECO:0000313" key="2">
    <source>
        <dbReference type="EMBL" id="MCW3806017.1"/>
    </source>
</evidence>
<dbReference type="Proteomes" id="UP001207408">
    <property type="component" value="Unassembled WGS sequence"/>
</dbReference>
<organism evidence="2 3">
    <name type="scientific">Plebeiibacterium marinum</name>
    <dbReference type="NCBI Taxonomy" id="2992111"/>
    <lineage>
        <taxon>Bacteria</taxon>
        <taxon>Pseudomonadati</taxon>
        <taxon>Bacteroidota</taxon>
        <taxon>Bacteroidia</taxon>
        <taxon>Marinilabiliales</taxon>
        <taxon>Marinilabiliaceae</taxon>
        <taxon>Plebeiibacterium</taxon>
    </lineage>
</organism>
<dbReference type="InterPro" id="IPR038062">
    <property type="entry name" value="ScdA-like_N_sf"/>
</dbReference>
<dbReference type="RefSeq" id="WP_301199389.1">
    <property type="nucleotide sequence ID" value="NZ_JAPDPI010000018.1"/>
</dbReference>
<evidence type="ECO:0000256" key="1">
    <source>
        <dbReference type="ARBA" id="ARBA00022729"/>
    </source>
</evidence>
<dbReference type="PANTHER" id="PTHR30006">
    <property type="entry name" value="THIAMINE-BINDING PERIPLASMIC PROTEIN-RELATED"/>
    <property type="match status" value="1"/>
</dbReference>
<keyword evidence="1" id="KW-0732">Signal</keyword>
<dbReference type="Pfam" id="PF13343">
    <property type="entry name" value="SBP_bac_6"/>
    <property type="match status" value="1"/>
</dbReference>
<dbReference type="AlphaFoldDB" id="A0AAE3SJX3"/>
<dbReference type="PANTHER" id="PTHR30006:SF2">
    <property type="entry name" value="ABC TRANSPORTER SUBSTRATE-BINDING PROTEIN"/>
    <property type="match status" value="1"/>
</dbReference>
<name>A0AAE3SJX3_9BACT</name>